<evidence type="ECO:0000256" key="4">
    <source>
        <dbReference type="ARBA" id="ARBA00022643"/>
    </source>
</evidence>
<keyword evidence="6" id="KW-0560">Oxidoreductase</keyword>
<protein>
    <submittedName>
        <fullName evidence="8">NAD(P)H-dependent oxidoreductase</fullName>
    </submittedName>
</protein>
<gene>
    <name evidence="8" type="ORF">FDY93_04305</name>
</gene>
<dbReference type="Gene3D" id="3.40.109.10">
    <property type="entry name" value="NADH Oxidase"/>
    <property type="match status" value="1"/>
</dbReference>
<proteinExistence type="inferred from homology"/>
<keyword evidence="9" id="KW-1185">Reference proteome</keyword>
<evidence type="ECO:0000313" key="9">
    <source>
        <dbReference type="Proteomes" id="UP000306791"/>
    </source>
</evidence>
<organism evidence="8 9">
    <name type="scientific">Microbulbifer harenosus</name>
    <dbReference type="NCBI Taxonomy" id="2576840"/>
    <lineage>
        <taxon>Bacteria</taxon>
        <taxon>Pseudomonadati</taxon>
        <taxon>Pseudomonadota</taxon>
        <taxon>Gammaproteobacteria</taxon>
        <taxon>Cellvibrionales</taxon>
        <taxon>Microbulbiferaceae</taxon>
        <taxon>Microbulbifer</taxon>
    </lineage>
</organism>
<evidence type="ECO:0000313" key="8">
    <source>
        <dbReference type="EMBL" id="TLM79324.1"/>
    </source>
</evidence>
<evidence type="ECO:0000256" key="6">
    <source>
        <dbReference type="ARBA" id="ARBA00023002"/>
    </source>
</evidence>
<evidence type="ECO:0000256" key="5">
    <source>
        <dbReference type="ARBA" id="ARBA00022857"/>
    </source>
</evidence>
<keyword evidence="5" id="KW-0521">NADP</keyword>
<dbReference type="InterPro" id="IPR033878">
    <property type="entry name" value="NfsB-like"/>
</dbReference>
<dbReference type="SUPFAM" id="SSF55469">
    <property type="entry name" value="FMN-dependent nitroreductase-like"/>
    <property type="match status" value="1"/>
</dbReference>
<dbReference type="PANTHER" id="PTHR43673:SF2">
    <property type="entry name" value="NITROREDUCTASE"/>
    <property type="match status" value="1"/>
</dbReference>
<dbReference type="InterPro" id="IPR000415">
    <property type="entry name" value="Nitroreductase-like"/>
</dbReference>
<name>A0ABY2UQM2_9GAMM</name>
<evidence type="ECO:0000256" key="2">
    <source>
        <dbReference type="ARBA" id="ARBA00007118"/>
    </source>
</evidence>
<keyword evidence="3" id="KW-0285">Flavoprotein</keyword>
<reference evidence="8 9" key="1">
    <citation type="submission" date="2019-05" db="EMBL/GenBank/DDBJ databases">
        <title>Microbulbifer harenosus sp. nov., an alginate-degrading bacterium isolated from coastal sand.</title>
        <authorList>
            <person name="Huang H."/>
            <person name="Mo K."/>
            <person name="Bao S."/>
        </authorList>
    </citation>
    <scope>NUCLEOTIDE SEQUENCE [LARGE SCALE GENOMIC DNA]</scope>
    <source>
        <strain evidence="8 9">HB161719</strain>
    </source>
</reference>
<dbReference type="RefSeq" id="WP_138234495.1">
    <property type="nucleotide sequence ID" value="NZ_CP185860.1"/>
</dbReference>
<dbReference type="Pfam" id="PF00881">
    <property type="entry name" value="Nitroreductase"/>
    <property type="match status" value="1"/>
</dbReference>
<dbReference type="PANTHER" id="PTHR43673">
    <property type="entry name" value="NAD(P)H NITROREDUCTASE YDGI-RELATED"/>
    <property type="match status" value="1"/>
</dbReference>
<evidence type="ECO:0000256" key="3">
    <source>
        <dbReference type="ARBA" id="ARBA00022630"/>
    </source>
</evidence>
<dbReference type="EMBL" id="VANI01000004">
    <property type="protein sequence ID" value="TLM79324.1"/>
    <property type="molecule type" value="Genomic_DNA"/>
</dbReference>
<comment type="cofactor">
    <cofactor evidence="1">
        <name>FMN</name>
        <dbReference type="ChEBI" id="CHEBI:58210"/>
    </cofactor>
</comment>
<evidence type="ECO:0000256" key="1">
    <source>
        <dbReference type="ARBA" id="ARBA00001917"/>
    </source>
</evidence>
<comment type="caution">
    <text evidence="8">The sequence shown here is derived from an EMBL/GenBank/DDBJ whole genome shotgun (WGS) entry which is preliminary data.</text>
</comment>
<sequence>MQLLSALHWRYAARRFTQARLPDQVIHSLVEATRLSASSYGLQPYRLIQVDSPALRAQLLPHAMGQQKVLECSHLLVLATETNAGDATVDRYMALRGRLHDLTPEAQSGMADHIKTVLSGMTVTERQAWAREQAFIALGTLLTAAALQNIDSCPITGFEAAGFDRVLGLPEQGLTATALCVLGHRHPDDDQADLPKVRLAPREFVQVV</sequence>
<feature type="domain" description="Nitroreductase" evidence="7">
    <location>
        <begin position="9"/>
        <end position="183"/>
    </location>
</feature>
<dbReference type="Proteomes" id="UP000306791">
    <property type="component" value="Unassembled WGS sequence"/>
</dbReference>
<evidence type="ECO:0000259" key="7">
    <source>
        <dbReference type="Pfam" id="PF00881"/>
    </source>
</evidence>
<dbReference type="InterPro" id="IPR029479">
    <property type="entry name" value="Nitroreductase"/>
</dbReference>
<comment type="similarity">
    <text evidence="2">Belongs to the nitroreductase family.</text>
</comment>
<keyword evidence="4" id="KW-0288">FMN</keyword>
<dbReference type="CDD" id="cd02149">
    <property type="entry name" value="NfsB-like"/>
    <property type="match status" value="1"/>
</dbReference>
<accession>A0ABY2UQM2</accession>